<comment type="caution">
    <text evidence="2">The sequence shown here is derived from an EMBL/GenBank/DDBJ whole genome shotgun (WGS) entry which is preliminary data.</text>
</comment>
<feature type="region of interest" description="Disordered" evidence="1">
    <location>
        <begin position="145"/>
        <end position="181"/>
    </location>
</feature>
<proteinExistence type="predicted"/>
<gene>
    <name evidence="2" type="ORF">F2Q69_00052701</name>
</gene>
<evidence type="ECO:0000256" key="1">
    <source>
        <dbReference type="SAM" id="MobiDB-lite"/>
    </source>
</evidence>
<organism evidence="2 3">
    <name type="scientific">Brassica cretica</name>
    <name type="common">Mustard</name>
    <dbReference type="NCBI Taxonomy" id="69181"/>
    <lineage>
        <taxon>Eukaryota</taxon>
        <taxon>Viridiplantae</taxon>
        <taxon>Streptophyta</taxon>
        <taxon>Embryophyta</taxon>
        <taxon>Tracheophyta</taxon>
        <taxon>Spermatophyta</taxon>
        <taxon>Magnoliopsida</taxon>
        <taxon>eudicotyledons</taxon>
        <taxon>Gunneridae</taxon>
        <taxon>Pentapetalae</taxon>
        <taxon>rosids</taxon>
        <taxon>malvids</taxon>
        <taxon>Brassicales</taxon>
        <taxon>Brassicaceae</taxon>
        <taxon>Brassiceae</taxon>
        <taxon>Brassica</taxon>
    </lineage>
</organism>
<evidence type="ECO:0000313" key="3">
    <source>
        <dbReference type="Proteomes" id="UP000712600"/>
    </source>
</evidence>
<accession>A0A8S9N6A1</accession>
<dbReference type="EMBL" id="QGKX02002183">
    <property type="protein sequence ID" value="KAF3489312.1"/>
    <property type="molecule type" value="Genomic_DNA"/>
</dbReference>
<name>A0A8S9N6A1_BRACR</name>
<protein>
    <submittedName>
        <fullName evidence="2">Uncharacterized protein</fullName>
    </submittedName>
</protein>
<dbReference type="AlphaFoldDB" id="A0A8S9N6A1"/>
<evidence type="ECO:0000313" key="2">
    <source>
        <dbReference type="EMBL" id="KAF3489312.1"/>
    </source>
</evidence>
<sequence length="181" mass="19981">MEIVRGYLCTSDPCSVLRNDRREETGCRSAFSRLSLMNPEVLLSEYCHTGGAWPEQMVEWSICCRGHGSSICFDEHGVSLSVSWRSWPGPMDVFSSSLGLETYLYSDSRAFLLRKIPSSLSWLPDKWEISIYLKEGKLLGLEAGERSQTRGQGPVTGGRNPNLGAGTRDPKAGTRTLGEGT</sequence>
<reference evidence="2" key="1">
    <citation type="submission" date="2019-12" db="EMBL/GenBank/DDBJ databases">
        <title>Genome sequencing and annotation of Brassica cretica.</title>
        <authorList>
            <person name="Studholme D.J."/>
            <person name="Sarris P."/>
        </authorList>
    </citation>
    <scope>NUCLEOTIDE SEQUENCE</scope>
    <source>
        <strain evidence="2">PFS-109/04</strain>
        <tissue evidence="2">Leaf</tissue>
    </source>
</reference>
<dbReference type="Proteomes" id="UP000712600">
    <property type="component" value="Unassembled WGS sequence"/>
</dbReference>